<dbReference type="EMBL" id="AKCV02000013">
    <property type="protein sequence ID" value="TMS59065.1"/>
    <property type="molecule type" value="Genomic_DNA"/>
</dbReference>
<protein>
    <submittedName>
        <fullName evidence="1">D-alanyl-D-alanine carboxypeptidase/D-alanyl-D-alanine-endopeptidase</fullName>
        <ecNumber evidence="1">3.4.16.4</ecNumber>
    </submittedName>
</protein>
<evidence type="ECO:0000313" key="2">
    <source>
        <dbReference type="Proteomes" id="UP000004277"/>
    </source>
</evidence>
<dbReference type="EC" id="3.4.16.4" evidence="1"/>
<sequence length="522" mass="55595">MPALLLPLAPCSVRLRDTPSPAAPHRSRPAWRAWRQYAALVLATAIVALPGPAEAQARRRAAAPVADMPAPPAVATALRKARVPGEAVSIYVARVGASAPAVTWHASQPMNPASTMKLVTTFAGLQLLGPQYRWQTALYADNAPVNGIVNGNFYLRGRGDPKLVPEELSKLIDHVQAAGVHTLNGNLVLDRSYFANDVSRAPSLDGEDQKAYNVAPDALLYAFKTLSFILAPDVAGQGVTIGVTPPLAQLRIDNQMRLRAGACGDWRSHAAARPQQQPDGTLQVTFSGDFPADCGERGWNIAVLNHADFMWGGFVALWQQQGGRFGQIPGLREGVVPRSAVLLASHYGQTLGSAVQDINKFSNNVMARQLMLTIGAELGHRPATPAKSALAVRQWLARQGLDMPELVIDNGSGLSRIERISAANLGRLLLQAAASEVGPQLRESLPVVGFDGTMRKRLTSAGVAGNAYIKTGTLEGVRAIAGYVNAADGQQYVVVSMINHPNASAAQAAHDALLQWVYAGMR</sequence>
<proteinExistence type="predicted"/>
<reference evidence="1" key="1">
    <citation type="submission" date="2019-05" db="EMBL/GenBank/DDBJ databases">
        <title>Revised genome assembly of Burkholderiaceae (previously Ralstonia) sp. PBA.</title>
        <authorList>
            <person name="Gan H.M."/>
        </authorList>
    </citation>
    <scope>NUCLEOTIDE SEQUENCE</scope>
    <source>
        <strain evidence="1">PBA</strain>
    </source>
</reference>
<keyword evidence="1" id="KW-0378">Hydrolase</keyword>
<dbReference type="Proteomes" id="UP000004277">
    <property type="component" value="Unassembled WGS sequence"/>
</dbReference>
<keyword evidence="2" id="KW-1185">Reference proteome</keyword>
<organism evidence="1 2">
    <name type="scientific">Imbroritus primus</name>
    <dbReference type="NCBI Taxonomy" id="3058603"/>
    <lineage>
        <taxon>Bacteria</taxon>
        <taxon>Pseudomonadati</taxon>
        <taxon>Pseudomonadota</taxon>
        <taxon>Betaproteobacteria</taxon>
        <taxon>Burkholderiales</taxon>
        <taxon>Burkholderiaceae</taxon>
        <taxon>Imbroritus</taxon>
    </lineage>
</organism>
<evidence type="ECO:0000313" key="1">
    <source>
        <dbReference type="EMBL" id="TMS59065.1"/>
    </source>
</evidence>
<accession>A0ACD3SS18</accession>
<name>A0ACD3SS18_9BURK</name>
<keyword evidence="1" id="KW-0121">Carboxypeptidase</keyword>
<gene>
    <name evidence="1" type="primary">dacB</name>
    <name evidence="1" type="ORF">MW7_004120</name>
</gene>
<comment type="caution">
    <text evidence="1">The sequence shown here is derived from an EMBL/GenBank/DDBJ whole genome shotgun (WGS) entry which is preliminary data.</text>
</comment>
<keyword evidence="1" id="KW-0645">Protease</keyword>